<dbReference type="InterPro" id="IPR037176">
    <property type="entry name" value="Osmotin/thaumatin-like_sf"/>
</dbReference>
<evidence type="ECO:0000313" key="6">
    <source>
        <dbReference type="EMBL" id="CDP16245.1"/>
    </source>
</evidence>
<keyword evidence="2 5" id="KW-0732">Signal</keyword>
<dbReference type="OrthoDB" id="430315at2759"/>
<dbReference type="Gene3D" id="2.60.110.10">
    <property type="entry name" value="Thaumatin"/>
    <property type="match status" value="1"/>
</dbReference>
<dbReference type="PROSITE" id="PS51367">
    <property type="entry name" value="THAUMATIN_2"/>
    <property type="match status" value="1"/>
</dbReference>
<sequence length="224" mass="24090">MKFTYTLSLLVLCLTSCLTLTHAANVNIINQCSYPVWAAASPGGGRRLDKGQSWPLDVAPGTANARIWGRTSCKFDANGQGQCQTGDCSGRLECQGYGKPPNTVAEFALNRLNNQDVIDIKLVEGFNIPLGISSVTSSCRDIRCSAPIVDQCPTQLRTRGGCNNPCTVFKTNKYCCANGPQNCGPTNFSKFFKDRCPDASSYPGDAASFVTCPSGTNYRVVFCP</sequence>
<keyword evidence="7" id="KW-1185">Reference proteome</keyword>
<dbReference type="InterPro" id="IPR001938">
    <property type="entry name" value="Thaumatin"/>
</dbReference>
<dbReference type="PIRSF" id="PIRSF002703">
    <property type="entry name" value="Thaumatin"/>
    <property type="match status" value="1"/>
</dbReference>
<dbReference type="PhylomeDB" id="A0A068V677"/>
<reference evidence="7" key="1">
    <citation type="journal article" date="2014" name="Science">
        <title>The coffee genome provides insight into the convergent evolution of caffeine biosynthesis.</title>
        <authorList>
            <person name="Denoeud F."/>
            <person name="Carretero-Paulet L."/>
            <person name="Dereeper A."/>
            <person name="Droc G."/>
            <person name="Guyot R."/>
            <person name="Pietrella M."/>
            <person name="Zheng C."/>
            <person name="Alberti A."/>
            <person name="Anthony F."/>
            <person name="Aprea G."/>
            <person name="Aury J.M."/>
            <person name="Bento P."/>
            <person name="Bernard M."/>
            <person name="Bocs S."/>
            <person name="Campa C."/>
            <person name="Cenci A."/>
            <person name="Combes M.C."/>
            <person name="Crouzillat D."/>
            <person name="Da Silva C."/>
            <person name="Daddiego L."/>
            <person name="De Bellis F."/>
            <person name="Dussert S."/>
            <person name="Garsmeur O."/>
            <person name="Gayraud T."/>
            <person name="Guignon V."/>
            <person name="Jahn K."/>
            <person name="Jamilloux V."/>
            <person name="Joet T."/>
            <person name="Labadie K."/>
            <person name="Lan T."/>
            <person name="Leclercq J."/>
            <person name="Lepelley M."/>
            <person name="Leroy T."/>
            <person name="Li L.T."/>
            <person name="Librado P."/>
            <person name="Lopez L."/>
            <person name="Munoz A."/>
            <person name="Noel B."/>
            <person name="Pallavicini A."/>
            <person name="Perrotta G."/>
            <person name="Poncet V."/>
            <person name="Pot D."/>
            <person name="Priyono X."/>
            <person name="Rigoreau M."/>
            <person name="Rouard M."/>
            <person name="Rozas J."/>
            <person name="Tranchant-Dubreuil C."/>
            <person name="VanBuren R."/>
            <person name="Zhang Q."/>
            <person name="Andrade A.C."/>
            <person name="Argout X."/>
            <person name="Bertrand B."/>
            <person name="de Kochko A."/>
            <person name="Graziosi G."/>
            <person name="Henry R.J."/>
            <person name="Jayarama X."/>
            <person name="Ming R."/>
            <person name="Nagai C."/>
            <person name="Rounsley S."/>
            <person name="Sankoff D."/>
            <person name="Giuliano G."/>
            <person name="Albert V.A."/>
            <person name="Wincker P."/>
            <person name="Lashermes P."/>
        </authorList>
    </citation>
    <scope>NUCLEOTIDE SEQUENCE [LARGE SCALE GENOMIC DNA]</scope>
    <source>
        <strain evidence="7">cv. DH200-94</strain>
    </source>
</reference>
<evidence type="ECO:0000256" key="2">
    <source>
        <dbReference type="ARBA" id="ARBA00022729"/>
    </source>
</evidence>
<dbReference type="Pfam" id="PF00314">
    <property type="entry name" value="Thaumatin"/>
    <property type="match status" value="1"/>
</dbReference>
<dbReference type="Proteomes" id="UP000295252">
    <property type="component" value="Chromosome III"/>
</dbReference>
<feature type="chain" id="PRO_5001655480" description="Thaumatin-like protein" evidence="5">
    <location>
        <begin position="24"/>
        <end position="224"/>
    </location>
</feature>
<feature type="disulfide bond" evidence="4">
    <location>
        <begin position="144"/>
        <end position="196"/>
    </location>
</feature>
<feature type="disulfide bond" evidence="4">
    <location>
        <begin position="139"/>
        <end position="212"/>
    </location>
</feature>
<organism evidence="6 7">
    <name type="scientific">Coffea canephora</name>
    <name type="common">Robusta coffee</name>
    <dbReference type="NCBI Taxonomy" id="49390"/>
    <lineage>
        <taxon>Eukaryota</taxon>
        <taxon>Viridiplantae</taxon>
        <taxon>Streptophyta</taxon>
        <taxon>Embryophyta</taxon>
        <taxon>Tracheophyta</taxon>
        <taxon>Spermatophyta</taxon>
        <taxon>Magnoliopsida</taxon>
        <taxon>eudicotyledons</taxon>
        <taxon>Gunneridae</taxon>
        <taxon>Pentapetalae</taxon>
        <taxon>asterids</taxon>
        <taxon>lamiids</taxon>
        <taxon>Gentianales</taxon>
        <taxon>Rubiaceae</taxon>
        <taxon>Ixoroideae</taxon>
        <taxon>Gardenieae complex</taxon>
        <taxon>Bertiereae - Coffeeae clade</taxon>
        <taxon>Coffeeae</taxon>
        <taxon>Coffea</taxon>
    </lineage>
</organism>
<feature type="disulfide bond" evidence="4">
    <location>
        <begin position="73"/>
        <end position="83"/>
    </location>
</feature>
<comment type="similarity">
    <text evidence="1">Belongs to the thaumatin family.</text>
</comment>
<dbReference type="InParanoid" id="A0A068V677"/>
<dbReference type="CDD" id="cd09217">
    <property type="entry name" value="TLP-P"/>
    <property type="match status" value="1"/>
</dbReference>
<evidence type="ECO:0000256" key="4">
    <source>
        <dbReference type="PIRSR" id="PIRSR002703-1"/>
    </source>
</evidence>
<feature type="disulfide bond" evidence="4">
    <location>
        <begin position="166"/>
        <end position="175"/>
    </location>
</feature>
<evidence type="ECO:0000313" key="7">
    <source>
        <dbReference type="Proteomes" id="UP000295252"/>
    </source>
</evidence>
<dbReference type="Gramene" id="CDP16245">
    <property type="protein sequence ID" value="CDP16245"/>
    <property type="gene ID" value="GSCOC_T00018007001"/>
</dbReference>
<name>A0A068V677_COFCA</name>
<keyword evidence="3 4" id="KW-1015">Disulfide bond</keyword>
<protein>
    <recommendedName>
        <fullName evidence="8">Thaumatin-like protein</fullName>
    </recommendedName>
</protein>
<dbReference type="InterPro" id="IPR017949">
    <property type="entry name" value="Thaumatin_CS"/>
</dbReference>
<gene>
    <name evidence="6" type="ORF">GSCOC_T00018007001</name>
</gene>
<dbReference type="PANTHER" id="PTHR31048">
    <property type="entry name" value="OS03G0233200 PROTEIN"/>
    <property type="match status" value="1"/>
</dbReference>
<evidence type="ECO:0000256" key="5">
    <source>
        <dbReference type="SAM" id="SignalP"/>
    </source>
</evidence>
<dbReference type="EMBL" id="HG739204">
    <property type="protein sequence ID" value="CDP16245.1"/>
    <property type="molecule type" value="Genomic_DNA"/>
</dbReference>
<feature type="signal peptide" evidence="5">
    <location>
        <begin position="1"/>
        <end position="23"/>
    </location>
</feature>
<dbReference type="PRINTS" id="PR00347">
    <property type="entry name" value="THAUMATIN"/>
</dbReference>
<dbReference type="AlphaFoldDB" id="A0A068V677"/>
<feature type="disulfide bond" evidence="4">
    <location>
        <begin position="152"/>
        <end position="162"/>
    </location>
</feature>
<dbReference type="PROSITE" id="PS00316">
    <property type="entry name" value="THAUMATIN_1"/>
    <property type="match status" value="1"/>
</dbReference>
<feature type="disulfide bond" evidence="4">
    <location>
        <begin position="32"/>
        <end position="223"/>
    </location>
</feature>
<feature type="disulfide bond" evidence="4">
    <location>
        <begin position="176"/>
        <end position="183"/>
    </location>
</feature>
<proteinExistence type="inferred from homology"/>
<feature type="disulfide bond" evidence="4">
    <location>
        <begin position="88"/>
        <end position="94"/>
    </location>
</feature>
<evidence type="ECO:0000256" key="1">
    <source>
        <dbReference type="ARBA" id="ARBA00010607"/>
    </source>
</evidence>
<accession>A0A068V677</accession>
<dbReference type="OMA" id="CCANGPQ"/>
<evidence type="ECO:0008006" key="8">
    <source>
        <dbReference type="Google" id="ProtNLM"/>
    </source>
</evidence>
<dbReference type="SMART" id="SM00205">
    <property type="entry name" value="THN"/>
    <property type="match status" value="1"/>
</dbReference>
<dbReference type="STRING" id="49390.A0A068V677"/>
<evidence type="ECO:0000256" key="3">
    <source>
        <dbReference type="ARBA" id="ARBA00023157"/>
    </source>
</evidence>
<dbReference type="SUPFAM" id="SSF49870">
    <property type="entry name" value="Osmotin, thaumatin-like protein"/>
    <property type="match status" value="1"/>
</dbReference>
<dbReference type="FunFam" id="2.60.110.10:FF:000003">
    <property type="entry name" value="Thaumatin I"/>
    <property type="match status" value="1"/>
</dbReference>